<dbReference type="InterPro" id="IPR007300">
    <property type="entry name" value="CidB/LrgB"/>
</dbReference>
<accession>A0A858R6N6</accession>
<protein>
    <submittedName>
        <fullName evidence="6">LrgB family protein</fullName>
    </submittedName>
</protein>
<evidence type="ECO:0000256" key="4">
    <source>
        <dbReference type="ARBA" id="ARBA00023136"/>
    </source>
</evidence>
<dbReference type="GO" id="GO:0016020">
    <property type="term" value="C:membrane"/>
    <property type="evidence" value="ECO:0007669"/>
    <property type="project" value="UniProtKB-SubCell"/>
</dbReference>
<keyword evidence="3 5" id="KW-1133">Transmembrane helix</keyword>
<feature type="transmembrane region" description="Helical" evidence="5">
    <location>
        <begin position="72"/>
        <end position="91"/>
    </location>
</feature>
<feature type="transmembrane region" description="Helical" evidence="5">
    <location>
        <begin position="6"/>
        <end position="27"/>
    </location>
</feature>
<evidence type="ECO:0000256" key="3">
    <source>
        <dbReference type="ARBA" id="ARBA00022989"/>
    </source>
</evidence>
<evidence type="ECO:0000256" key="5">
    <source>
        <dbReference type="SAM" id="Phobius"/>
    </source>
</evidence>
<feature type="transmembrane region" description="Helical" evidence="5">
    <location>
        <begin position="39"/>
        <end position="60"/>
    </location>
</feature>
<feature type="transmembrane region" description="Helical" evidence="5">
    <location>
        <begin position="98"/>
        <end position="124"/>
    </location>
</feature>
<dbReference type="Proteomes" id="UP000501891">
    <property type="component" value="Chromosome"/>
</dbReference>
<dbReference type="EMBL" id="CP051775">
    <property type="protein sequence ID" value="QJE73014.1"/>
    <property type="molecule type" value="Genomic_DNA"/>
</dbReference>
<comment type="subcellular location">
    <subcellularLocation>
        <location evidence="1">Membrane</location>
        <topology evidence="1">Multi-pass membrane protein</topology>
    </subcellularLocation>
</comment>
<keyword evidence="7" id="KW-1185">Reference proteome</keyword>
<gene>
    <name evidence="6" type="ORF">HHL28_07870</name>
</gene>
<sequence>MTELERLWVYLAASPLLWLTATLLAYLAGAWAFEKSGRLALVNPVAVAMALLIGVLVATGTPYRTYFEGAQFVHFLLGPATVALAVPLWRYRSQLRKAALPLAAALLAGAATSILSAVGIALALGADPVTVASLAPKSVTSPIAMGIAEQIGGIPSLTAALVICTGILGAVLGPTVLRLLRITDPQAQGTALGTASHGIGTAAAFQIDKLAGTFAGIAMALNGFLTALLVPVFVRLL</sequence>
<keyword evidence="4 5" id="KW-0472">Membrane</keyword>
<feature type="transmembrane region" description="Helical" evidence="5">
    <location>
        <begin position="154"/>
        <end position="177"/>
    </location>
</feature>
<name>A0A858R6N6_9PROT</name>
<feature type="transmembrane region" description="Helical" evidence="5">
    <location>
        <begin position="213"/>
        <end position="234"/>
    </location>
</feature>
<reference evidence="6" key="1">
    <citation type="submission" date="2020-04" db="EMBL/GenBank/DDBJ databases">
        <title>A desert anoxygenic phototrophic bacterium fixes CO2 using RubisCO under aerobic conditions.</title>
        <authorList>
            <person name="Tang K."/>
        </authorList>
    </citation>
    <scope>NUCLEOTIDE SEQUENCE [LARGE SCALE GENOMIC DNA]</scope>
    <source>
        <strain evidence="6">MIMtkB3</strain>
    </source>
</reference>
<evidence type="ECO:0000313" key="6">
    <source>
        <dbReference type="EMBL" id="QJE73014.1"/>
    </source>
</evidence>
<dbReference type="PANTHER" id="PTHR30249">
    <property type="entry name" value="PUTATIVE SEROTONIN TRANSPORTER"/>
    <property type="match status" value="1"/>
</dbReference>
<dbReference type="Pfam" id="PF04172">
    <property type="entry name" value="LrgB"/>
    <property type="match status" value="1"/>
</dbReference>
<dbReference type="KEGG" id="acru:HHL28_07870"/>
<keyword evidence="2 5" id="KW-0812">Transmembrane</keyword>
<evidence type="ECO:0000313" key="7">
    <source>
        <dbReference type="Proteomes" id="UP000501891"/>
    </source>
</evidence>
<evidence type="ECO:0000256" key="1">
    <source>
        <dbReference type="ARBA" id="ARBA00004141"/>
    </source>
</evidence>
<evidence type="ECO:0000256" key="2">
    <source>
        <dbReference type="ARBA" id="ARBA00022692"/>
    </source>
</evidence>
<organism evidence="6 7">
    <name type="scientific">Aerophototrophica crusticola</name>
    <dbReference type="NCBI Taxonomy" id="1709002"/>
    <lineage>
        <taxon>Bacteria</taxon>
        <taxon>Pseudomonadati</taxon>
        <taxon>Pseudomonadota</taxon>
        <taxon>Alphaproteobacteria</taxon>
        <taxon>Rhodospirillales</taxon>
        <taxon>Rhodospirillaceae</taxon>
        <taxon>Aerophototrophica</taxon>
    </lineage>
</organism>
<dbReference type="AlphaFoldDB" id="A0A858R6N6"/>
<proteinExistence type="predicted"/>
<dbReference type="PANTHER" id="PTHR30249:SF0">
    <property type="entry name" value="PLASTIDAL GLYCOLATE_GLYCERATE TRANSLOCATOR 1, CHLOROPLASTIC"/>
    <property type="match status" value="1"/>
</dbReference>